<evidence type="ECO:0000313" key="1">
    <source>
        <dbReference type="EMBL" id="MBD2295107.1"/>
    </source>
</evidence>
<protein>
    <recommendedName>
        <fullName evidence="3">DNA-damage-inducible protein D</fullName>
    </recommendedName>
</protein>
<comment type="caution">
    <text evidence="1">The sequence shown here is derived from an EMBL/GenBank/DDBJ whole genome shotgun (WGS) entry which is preliminary data.</text>
</comment>
<name>A0A926WIL8_9NOST</name>
<organism evidence="1 2">
    <name type="scientific">Anabaena sphaerica FACHB-251</name>
    <dbReference type="NCBI Taxonomy" id="2692883"/>
    <lineage>
        <taxon>Bacteria</taxon>
        <taxon>Bacillati</taxon>
        <taxon>Cyanobacteriota</taxon>
        <taxon>Cyanophyceae</taxon>
        <taxon>Nostocales</taxon>
        <taxon>Nostocaceae</taxon>
        <taxon>Anabaena</taxon>
    </lineage>
</organism>
<dbReference type="AlphaFoldDB" id="A0A926WIL8"/>
<keyword evidence="2" id="KW-1185">Reference proteome</keyword>
<evidence type="ECO:0000313" key="2">
    <source>
        <dbReference type="Proteomes" id="UP000662185"/>
    </source>
</evidence>
<sequence>MNLIAFSESTNPFDEIKQVDENGNEYWLARQLQPLLGYTQWRRFEETIERAKLACQNSGYTIDDHFARFTKSIYRPQGGGTELADYQLTRYAVQLIWENIYITKKYCKRAKKSEKSIQSTLAKELNGKIEIETPCGKIDVLTSTELIEVKAIRNWKEALGQVIVYGDYYPSHQKRIHLYGDTQEAFLSLIRKHCVKRNVIVTWET</sequence>
<proteinExistence type="predicted"/>
<dbReference type="Proteomes" id="UP000662185">
    <property type="component" value="Unassembled WGS sequence"/>
</dbReference>
<accession>A0A926WIL8</accession>
<evidence type="ECO:0008006" key="3">
    <source>
        <dbReference type="Google" id="ProtNLM"/>
    </source>
</evidence>
<gene>
    <name evidence="1" type="ORF">H6G06_16875</name>
</gene>
<reference evidence="2" key="1">
    <citation type="journal article" date="2020" name="ISME J.">
        <title>Comparative genomics reveals insights into cyanobacterial evolution and habitat adaptation.</title>
        <authorList>
            <person name="Chen M.Y."/>
            <person name="Teng W.K."/>
            <person name="Zhao L."/>
            <person name="Hu C.X."/>
            <person name="Zhou Y.K."/>
            <person name="Han B.P."/>
            <person name="Song L.R."/>
            <person name="Shu W.S."/>
        </authorList>
    </citation>
    <scope>NUCLEOTIDE SEQUENCE [LARGE SCALE GENOMIC DNA]</scope>
    <source>
        <strain evidence="2">FACHB-251</strain>
    </source>
</reference>
<dbReference type="RefSeq" id="WP_190562165.1">
    <property type="nucleotide sequence ID" value="NZ_JACJQU010000010.1"/>
</dbReference>
<dbReference type="EMBL" id="JACJQU010000010">
    <property type="protein sequence ID" value="MBD2295107.1"/>
    <property type="molecule type" value="Genomic_DNA"/>
</dbReference>